<gene>
    <name evidence="2" type="ORF">L6773_11165</name>
</gene>
<reference evidence="2" key="2">
    <citation type="submission" date="2024-05" db="EMBL/GenBank/DDBJ databases">
        <title>Rhodohalobacter halophilus gen. nov., sp. nov., a moderately halophilic member of the family Balneolaceae.</title>
        <authorList>
            <person name="Xia J."/>
        </authorList>
    </citation>
    <scope>NUCLEOTIDE SEQUENCE</scope>
    <source>
        <strain evidence="2">WB101</strain>
    </source>
</reference>
<dbReference type="PANTHER" id="PTHR18964">
    <property type="entry name" value="ROK (REPRESSOR, ORF, KINASE) FAMILY"/>
    <property type="match status" value="1"/>
</dbReference>
<reference evidence="2" key="1">
    <citation type="submission" date="2022-01" db="EMBL/GenBank/DDBJ databases">
        <authorList>
            <person name="Wang Y."/>
        </authorList>
    </citation>
    <scope>NUCLEOTIDE SEQUENCE</scope>
    <source>
        <strain evidence="2">WB101</strain>
    </source>
</reference>
<accession>A0ABS9KE77</accession>
<name>A0ABS9KE77_9BACT</name>
<dbReference type="InterPro" id="IPR000600">
    <property type="entry name" value="ROK"/>
</dbReference>
<dbReference type="SUPFAM" id="SSF53067">
    <property type="entry name" value="Actin-like ATPase domain"/>
    <property type="match status" value="1"/>
</dbReference>
<evidence type="ECO:0000313" key="2">
    <source>
        <dbReference type="EMBL" id="MCG2589130.1"/>
    </source>
</evidence>
<dbReference type="PANTHER" id="PTHR18964:SF149">
    <property type="entry name" value="BIFUNCTIONAL UDP-N-ACETYLGLUCOSAMINE 2-EPIMERASE_N-ACETYLMANNOSAMINE KINASE"/>
    <property type="match status" value="1"/>
</dbReference>
<dbReference type="Proteomes" id="UP001165366">
    <property type="component" value="Unassembled WGS sequence"/>
</dbReference>
<keyword evidence="3" id="KW-1185">Reference proteome</keyword>
<organism evidence="2 3">
    <name type="scientific">Rhodohalobacter sulfatireducens</name>
    <dbReference type="NCBI Taxonomy" id="2911366"/>
    <lineage>
        <taxon>Bacteria</taxon>
        <taxon>Pseudomonadati</taxon>
        <taxon>Balneolota</taxon>
        <taxon>Balneolia</taxon>
        <taxon>Balneolales</taxon>
        <taxon>Balneolaceae</taxon>
        <taxon>Rhodohalobacter</taxon>
    </lineage>
</organism>
<sequence>MQNSIAAIGIDFGATNIRAGLVKDGKIQSLKKRRLPEDKSVDSILSAMVEMIDSVDDGIKKVGIGVPSVVDSEKGIVYDVTNIPGWDEVPLKQQLEKETGKQVFINNDANCFALGEYYFGEGREKRNLIGLVIGTGFAGGAIIDGKIYEGRNCGAGEFGMIPYKNSILEHYCSGQFFSRQLGLIGEEVYKQALAGDRKAIKTFEVLGIHIAEAIKIVLYTFDPDSIVLGGGISKTFDIFKDAFYKGLETYGFPSSLKNIKITISKTEHVAVLGAAALTTD</sequence>
<evidence type="ECO:0000313" key="3">
    <source>
        <dbReference type="Proteomes" id="UP001165366"/>
    </source>
</evidence>
<dbReference type="CDD" id="cd23763">
    <property type="entry name" value="ASKHA_ATPase_ROK"/>
    <property type="match status" value="1"/>
</dbReference>
<proteinExistence type="inferred from homology"/>
<comment type="similarity">
    <text evidence="1">Belongs to the ROK (NagC/XylR) family.</text>
</comment>
<dbReference type="EMBL" id="JAKLWS010000012">
    <property type="protein sequence ID" value="MCG2589130.1"/>
    <property type="molecule type" value="Genomic_DNA"/>
</dbReference>
<dbReference type="Pfam" id="PF00480">
    <property type="entry name" value="ROK"/>
    <property type="match status" value="1"/>
</dbReference>
<dbReference type="RefSeq" id="WP_237854458.1">
    <property type="nucleotide sequence ID" value="NZ_JAKLWS010000012.1"/>
</dbReference>
<dbReference type="InterPro" id="IPR043129">
    <property type="entry name" value="ATPase_NBD"/>
</dbReference>
<comment type="caution">
    <text evidence="2">The sequence shown here is derived from an EMBL/GenBank/DDBJ whole genome shotgun (WGS) entry which is preliminary data.</text>
</comment>
<evidence type="ECO:0000256" key="1">
    <source>
        <dbReference type="ARBA" id="ARBA00006479"/>
    </source>
</evidence>
<protein>
    <submittedName>
        <fullName evidence="2">ROK family protein</fullName>
    </submittedName>
</protein>
<dbReference type="Gene3D" id="3.30.420.40">
    <property type="match status" value="2"/>
</dbReference>